<dbReference type="Proteomes" id="UP000198406">
    <property type="component" value="Unassembled WGS sequence"/>
</dbReference>
<dbReference type="PANTHER" id="PTHR43157">
    <property type="entry name" value="PHOSPHATIDYLINOSITOL-GLYCAN BIOSYNTHESIS CLASS F PROTEIN-RELATED"/>
    <property type="match status" value="1"/>
</dbReference>
<dbReference type="EMBL" id="BDSP01000137">
    <property type="protein sequence ID" value="GAX19466.1"/>
    <property type="molecule type" value="Genomic_DNA"/>
</dbReference>
<evidence type="ECO:0000256" key="3">
    <source>
        <dbReference type="SAM" id="Phobius"/>
    </source>
</evidence>
<dbReference type="EC" id="1.1.1.300" evidence="4"/>
<dbReference type="InterPro" id="IPR036291">
    <property type="entry name" value="NAD(P)-bd_dom_sf"/>
</dbReference>
<dbReference type="InterPro" id="IPR002347">
    <property type="entry name" value="SDR_fam"/>
</dbReference>
<dbReference type="OrthoDB" id="37648at2759"/>
<evidence type="ECO:0000313" key="5">
    <source>
        <dbReference type="Proteomes" id="UP000198406"/>
    </source>
</evidence>
<dbReference type="Gene3D" id="3.40.50.720">
    <property type="entry name" value="NAD(P)-binding Rossmann-like Domain"/>
    <property type="match status" value="1"/>
</dbReference>
<name>A0A1Z5K058_FISSO</name>
<keyword evidence="1 4" id="KW-0560">Oxidoreductase</keyword>
<evidence type="ECO:0000313" key="4">
    <source>
        <dbReference type="EMBL" id="GAX19466.1"/>
    </source>
</evidence>
<organism evidence="4 5">
    <name type="scientific">Fistulifera solaris</name>
    <name type="common">Oleaginous diatom</name>
    <dbReference type="NCBI Taxonomy" id="1519565"/>
    <lineage>
        <taxon>Eukaryota</taxon>
        <taxon>Sar</taxon>
        <taxon>Stramenopiles</taxon>
        <taxon>Ochrophyta</taxon>
        <taxon>Bacillariophyta</taxon>
        <taxon>Bacillariophyceae</taxon>
        <taxon>Bacillariophycidae</taxon>
        <taxon>Naviculales</taxon>
        <taxon>Naviculaceae</taxon>
        <taxon>Fistulifera</taxon>
    </lineage>
</organism>
<keyword evidence="3" id="KW-0472">Membrane</keyword>
<dbReference type="GO" id="GO:0052650">
    <property type="term" value="F:all-trans-retinol dehydrogenase (NADP+) activity"/>
    <property type="evidence" value="ECO:0007669"/>
    <property type="project" value="UniProtKB-EC"/>
</dbReference>
<sequence length="390" mass="42709">MCKLTPIASTETKKPGKTRGGLSKMAVYLSASFAIVIAVFPMIISEMIGGWTAKYTSPVYFTPNSIPDLTGKVAIVTGANTGIGYHTALELARKNAQVIVASRDPTKGQAAVARIQEATDNRDVRFLPLDLSSLASVRSFAQAFQALQLPLNVLILNAGIMKSPGAQFIGKNMTQGFELTQDGFEVHIGVNHIGHFYLTQLLRDSLIASAPSRVVSVSSIAEQGAYQPDGIRFELWKPLNVEYAAAMGYEDGMAYGQSKLANALFAKELAEQLKEHGVTTYSCHPGVIVSELTRYLAANIEEEAMQKSWWSRMLLHAFGKYFELAQMKTADGALTQLHLAVSNVTELSNGEFYHPIGRLMGNPTHAQGSNETLQKELWRETERMIRETGF</sequence>
<proteinExistence type="predicted"/>
<dbReference type="SUPFAM" id="SSF51735">
    <property type="entry name" value="NAD(P)-binding Rossmann-fold domains"/>
    <property type="match status" value="1"/>
</dbReference>
<keyword evidence="3" id="KW-1133">Transmembrane helix</keyword>
<dbReference type="InParanoid" id="A0A1Z5K058"/>
<dbReference type="PANTHER" id="PTHR43157:SF54">
    <property type="entry name" value="RETINOL DEHYDROGENASE 12-LIKE ISOFORM X1-RELATED"/>
    <property type="match status" value="1"/>
</dbReference>
<dbReference type="PRINTS" id="PR00081">
    <property type="entry name" value="GDHRDH"/>
</dbReference>
<accession>A0A1Z5K058</accession>
<dbReference type="CDD" id="cd05327">
    <property type="entry name" value="retinol-DH_like_SDR_c_like"/>
    <property type="match status" value="1"/>
</dbReference>
<dbReference type="Pfam" id="PF00106">
    <property type="entry name" value="adh_short"/>
    <property type="match status" value="2"/>
</dbReference>
<reference evidence="4 5" key="1">
    <citation type="journal article" date="2015" name="Plant Cell">
        <title>Oil accumulation by the oleaginous diatom Fistulifera solaris as revealed by the genome and transcriptome.</title>
        <authorList>
            <person name="Tanaka T."/>
            <person name="Maeda Y."/>
            <person name="Veluchamy A."/>
            <person name="Tanaka M."/>
            <person name="Abida H."/>
            <person name="Marechal E."/>
            <person name="Bowler C."/>
            <person name="Muto M."/>
            <person name="Sunaga Y."/>
            <person name="Tanaka M."/>
            <person name="Yoshino T."/>
            <person name="Taniguchi T."/>
            <person name="Fukuda Y."/>
            <person name="Nemoto M."/>
            <person name="Matsumoto M."/>
            <person name="Wong P.S."/>
            <person name="Aburatani S."/>
            <person name="Fujibuchi W."/>
        </authorList>
    </citation>
    <scope>NUCLEOTIDE SEQUENCE [LARGE SCALE GENOMIC DNA]</scope>
    <source>
        <strain evidence="4 5">JPCC DA0580</strain>
    </source>
</reference>
<protein>
    <submittedName>
        <fullName evidence="4">Retinol dehydrogenase 12</fullName>
        <ecNumber evidence="4">1.1.1.300</ecNumber>
    </submittedName>
</protein>
<dbReference type="AlphaFoldDB" id="A0A1Z5K058"/>
<gene>
    <name evidence="4" type="ORF">FisN_19Hh040</name>
</gene>
<feature type="transmembrane region" description="Helical" evidence="3">
    <location>
        <begin position="25"/>
        <end position="44"/>
    </location>
</feature>
<keyword evidence="3" id="KW-0812">Transmembrane</keyword>
<comment type="caution">
    <text evidence="4">The sequence shown here is derived from an EMBL/GenBank/DDBJ whole genome shotgun (WGS) entry which is preliminary data.</text>
</comment>
<keyword evidence="5" id="KW-1185">Reference proteome</keyword>
<evidence type="ECO:0000256" key="2">
    <source>
        <dbReference type="SAM" id="MobiDB-lite"/>
    </source>
</evidence>
<evidence type="ECO:0000256" key="1">
    <source>
        <dbReference type="ARBA" id="ARBA00023002"/>
    </source>
</evidence>
<feature type="region of interest" description="Disordered" evidence="2">
    <location>
        <begin position="1"/>
        <end position="20"/>
    </location>
</feature>